<evidence type="ECO:0000256" key="9">
    <source>
        <dbReference type="ARBA" id="ARBA00023136"/>
    </source>
</evidence>
<evidence type="ECO:0000256" key="11">
    <source>
        <dbReference type="RuleBase" id="RU003832"/>
    </source>
</evidence>
<keyword evidence="11" id="KW-0333">Golgi apparatus</keyword>
<dbReference type="FunFam" id="3.40.50.11660:FF:000010">
    <property type="entry name" value="Uncharacterized protein"/>
    <property type="match status" value="1"/>
</dbReference>
<dbReference type="InterPro" id="IPR055270">
    <property type="entry name" value="Glyco_tran_10_C"/>
</dbReference>
<evidence type="ECO:0000259" key="13">
    <source>
        <dbReference type="Pfam" id="PF17039"/>
    </source>
</evidence>
<keyword evidence="15" id="KW-1185">Reference proteome</keyword>
<comment type="subcellular location">
    <subcellularLocation>
        <location evidence="11">Golgi apparatus</location>
        <location evidence="11">Golgi stack membrane</location>
        <topology evidence="11">Single-pass type II membrane protein</topology>
    </subcellularLocation>
    <subcellularLocation>
        <location evidence="1">Membrane</location>
        <topology evidence="1">Single-pass membrane protein</topology>
    </subcellularLocation>
</comment>
<dbReference type="EMBL" id="JAIZAY010000023">
    <property type="protein sequence ID" value="KAJ8019497.1"/>
    <property type="molecule type" value="Genomic_DNA"/>
</dbReference>
<dbReference type="InterPro" id="IPR001503">
    <property type="entry name" value="Glyco_trans_10"/>
</dbReference>
<dbReference type="InterPro" id="IPR038577">
    <property type="entry name" value="GT10-like_C_sf"/>
</dbReference>
<evidence type="ECO:0000256" key="6">
    <source>
        <dbReference type="ARBA" id="ARBA00022692"/>
    </source>
</evidence>
<dbReference type="PANTHER" id="PTHR11929:SF145">
    <property type="entry name" value="ALPHA-(1,3)-FUCOSYLTRANSFERASE FUT-1"/>
    <property type="match status" value="1"/>
</dbReference>
<evidence type="ECO:0000256" key="1">
    <source>
        <dbReference type="ARBA" id="ARBA00004167"/>
    </source>
</evidence>
<accession>A0A9Q0YG28</accession>
<evidence type="ECO:0000256" key="4">
    <source>
        <dbReference type="ARBA" id="ARBA00022676"/>
    </source>
</evidence>
<comment type="caution">
    <text evidence="14">The sequence shown here is derived from an EMBL/GenBank/DDBJ whole genome shotgun (WGS) entry which is preliminary data.</text>
</comment>
<keyword evidence="4 11" id="KW-0328">Glycosyltransferase</keyword>
<keyword evidence="8" id="KW-1133">Transmembrane helix</keyword>
<dbReference type="PANTHER" id="PTHR11929">
    <property type="entry name" value="ALPHA- 1,3 -FUCOSYLTRANSFERASE"/>
    <property type="match status" value="1"/>
</dbReference>
<evidence type="ECO:0000256" key="8">
    <source>
        <dbReference type="ARBA" id="ARBA00022989"/>
    </source>
</evidence>
<name>A0A9Q0YG28_HOLLE</name>
<sequence length="281" mass="32790">MGRTSERYRPDGQMWIYMTKESPLHAKKARSPDPERLAFNWTMTYRRDSDFSIPYGRYTEDISEVPADDNRNWATGKTRLIAWMASNCGVTSWGRTKFVKSLKNLIQVDTYGACGTLKCPRNERCDEILSSHKFYLALENSQCEDYITEKFWRNAFTHNLVPIVYGTSREDYEKVAPPNSFIHLSDFDNMTSLVDYIKYLDKNDTAYNEYFEWRKRGTISCFSAAMALSPKMLCDITKRVKDTNTLQVKENRTKSKIANMSIWNKRSCQHLHGIWNKVAPL</sequence>
<feature type="domain" description="Fucosyltransferase N-terminal" evidence="13">
    <location>
        <begin position="6"/>
        <end position="56"/>
    </location>
</feature>
<evidence type="ECO:0000256" key="7">
    <source>
        <dbReference type="ARBA" id="ARBA00022968"/>
    </source>
</evidence>
<keyword evidence="6 11" id="KW-0812">Transmembrane</keyword>
<dbReference type="AlphaFoldDB" id="A0A9Q0YG28"/>
<proteinExistence type="inferred from homology"/>
<evidence type="ECO:0000259" key="12">
    <source>
        <dbReference type="Pfam" id="PF00852"/>
    </source>
</evidence>
<dbReference type="Pfam" id="PF00852">
    <property type="entry name" value="Glyco_transf_10"/>
    <property type="match status" value="1"/>
</dbReference>
<evidence type="ECO:0000313" key="15">
    <source>
        <dbReference type="Proteomes" id="UP001152320"/>
    </source>
</evidence>
<evidence type="ECO:0000256" key="3">
    <source>
        <dbReference type="ARBA" id="ARBA00008919"/>
    </source>
</evidence>
<keyword evidence="10" id="KW-0325">Glycoprotein</keyword>
<comment type="pathway">
    <text evidence="2">Protein modification; protein glycosylation.</text>
</comment>
<dbReference type="OrthoDB" id="427096at2759"/>
<dbReference type="GO" id="GO:0032580">
    <property type="term" value="C:Golgi cisterna membrane"/>
    <property type="evidence" value="ECO:0007669"/>
    <property type="project" value="UniProtKB-SubCell"/>
</dbReference>
<dbReference type="InterPro" id="IPR031481">
    <property type="entry name" value="Glyco_tran_10_N"/>
</dbReference>
<reference evidence="14" key="1">
    <citation type="submission" date="2021-10" db="EMBL/GenBank/DDBJ databases">
        <title>Tropical sea cucumber genome reveals ecological adaptation and Cuvierian tubules defense mechanism.</title>
        <authorList>
            <person name="Chen T."/>
        </authorList>
    </citation>
    <scope>NUCLEOTIDE SEQUENCE</scope>
    <source>
        <strain evidence="14">Nanhai2018</strain>
        <tissue evidence="14">Muscle</tissue>
    </source>
</reference>
<keyword evidence="5 11" id="KW-0808">Transferase</keyword>
<comment type="similarity">
    <text evidence="3 11">Belongs to the glycosyltransferase 10 family.</text>
</comment>
<feature type="domain" description="Fucosyltransferase C-terminal" evidence="12">
    <location>
        <begin position="76"/>
        <end position="246"/>
    </location>
</feature>
<dbReference type="Gene3D" id="3.40.50.11660">
    <property type="entry name" value="Glycosyl transferase family 10, C-terminal domain"/>
    <property type="match status" value="1"/>
</dbReference>
<evidence type="ECO:0000256" key="10">
    <source>
        <dbReference type="ARBA" id="ARBA00023180"/>
    </source>
</evidence>
<protein>
    <recommendedName>
        <fullName evidence="11">Fucosyltransferase</fullName>
        <ecNumber evidence="11">2.4.1.-</ecNumber>
    </recommendedName>
</protein>
<evidence type="ECO:0000256" key="2">
    <source>
        <dbReference type="ARBA" id="ARBA00004922"/>
    </source>
</evidence>
<evidence type="ECO:0000313" key="14">
    <source>
        <dbReference type="EMBL" id="KAJ8019497.1"/>
    </source>
</evidence>
<organism evidence="14 15">
    <name type="scientific">Holothuria leucospilota</name>
    <name type="common">Black long sea cucumber</name>
    <name type="synonym">Mertensiothuria leucospilota</name>
    <dbReference type="NCBI Taxonomy" id="206669"/>
    <lineage>
        <taxon>Eukaryota</taxon>
        <taxon>Metazoa</taxon>
        <taxon>Echinodermata</taxon>
        <taxon>Eleutherozoa</taxon>
        <taxon>Echinozoa</taxon>
        <taxon>Holothuroidea</taxon>
        <taxon>Aspidochirotacea</taxon>
        <taxon>Aspidochirotida</taxon>
        <taxon>Holothuriidae</taxon>
        <taxon>Holothuria</taxon>
    </lineage>
</organism>
<dbReference type="SUPFAM" id="SSF53756">
    <property type="entry name" value="UDP-Glycosyltransferase/glycogen phosphorylase"/>
    <property type="match status" value="1"/>
</dbReference>
<keyword evidence="9" id="KW-0472">Membrane</keyword>
<dbReference type="EC" id="2.4.1.-" evidence="11"/>
<evidence type="ECO:0000256" key="5">
    <source>
        <dbReference type="ARBA" id="ARBA00022679"/>
    </source>
</evidence>
<dbReference type="Pfam" id="PF17039">
    <property type="entry name" value="Glyco_tran_10_N"/>
    <property type="match status" value="1"/>
</dbReference>
<gene>
    <name evidence="14" type="ORF">HOLleu_41120</name>
</gene>
<dbReference type="GO" id="GO:0046920">
    <property type="term" value="F:alpha-(1-&gt;3)-fucosyltransferase activity"/>
    <property type="evidence" value="ECO:0007669"/>
    <property type="project" value="TreeGrafter"/>
</dbReference>
<dbReference type="Proteomes" id="UP001152320">
    <property type="component" value="Chromosome 23"/>
</dbReference>
<keyword evidence="7" id="KW-0735">Signal-anchor</keyword>